<organism evidence="2 3">
    <name type="scientific">Rotaria magnacalcarata</name>
    <dbReference type="NCBI Taxonomy" id="392030"/>
    <lineage>
        <taxon>Eukaryota</taxon>
        <taxon>Metazoa</taxon>
        <taxon>Spiralia</taxon>
        <taxon>Gnathifera</taxon>
        <taxon>Rotifera</taxon>
        <taxon>Eurotatoria</taxon>
        <taxon>Bdelloidea</taxon>
        <taxon>Philodinida</taxon>
        <taxon>Philodinidae</taxon>
        <taxon>Rotaria</taxon>
    </lineage>
</organism>
<gene>
    <name evidence="2" type="ORF">BYL167_LOCUS17520</name>
</gene>
<dbReference type="EMBL" id="CAJOBH010006957">
    <property type="protein sequence ID" value="CAF4071016.1"/>
    <property type="molecule type" value="Genomic_DNA"/>
</dbReference>
<keyword evidence="1" id="KW-0732">Signal</keyword>
<comment type="caution">
    <text evidence="2">The sequence shown here is derived from an EMBL/GenBank/DDBJ whole genome shotgun (WGS) entry which is preliminary data.</text>
</comment>
<dbReference type="Pfam" id="PF24917">
    <property type="entry name" value="BLTP3A_B"/>
    <property type="match status" value="1"/>
</dbReference>
<dbReference type="PANTHER" id="PTHR22774:SF11">
    <property type="entry name" value="CHOREIN N-TERMINAL DOMAIN-CONTAINING PROTEIN"/>
    <property type="match status" value="1"/>
</dbReference>
<feature type="signal peptide" evidence="1">
    <location>
        <begin position="1"/>
        <end position="21"/>
    </location>
</feature>
<accession>A0A8S2PX81</accession>
<dbReference type="PANTHER" id="PTHR22774">
    <property type="entry name" value="CHOREIN N-TERMINAL DOMAIN-CONTAINING PROTEIN"/>
    <property type="match status" value="1"/>
</dbReference>
<dbReference type="Proteomes" id="UP000681967">
    <property type="component" value="Unassembled WGS sequence"/>
</dbReference>
<evidence type="ECO:0000256" key="1">
    <source>
        <dbReference type="SAM" id="SignalP"/>
    </source>
</evidence>
<name>A0A8S2PX81_9BILA</name>
<evidence type="ECO:0000313" key="3">
    <source>
        <dbReference type="Proteomes" id="UP000681967"/>
    </source>
</evidence>
<reference evidence="2" key="1">
    <citation type="submission" date="2021-02" db="EMBL/GenBank/DDBJ databases">
        <authorList>
            <person name="Nowell W R."/>
        </authorList>
    </citation>
    <scope>NUCLEOTIDE SEQUENCE</scope>
</reference>
<protein>
    <submittedName>
        <fullName evidence="2">Uncharacterized protein</fullName>
    </submittedName>
</protein>
<sequence length="370" mass="43001">MTHLTISIIIIINLGLHSYSSDLYRSYTLIYDPLKSSEWSDDRILTYMTTVRLFNYDHHIFQYRRYPCQYFYTDEIEIKYNNETFNQCMYNTATSDYAYNFQMHLSFRHLDSFILRNIAIQCKYVNCSLSLLKIKSTHIDWNKNGNLSNINCSFNIIENYNITNAAYPLTDWITLRFEIETCEQLRNLNNSNDSSNSNDPLLGKYGFTNRVIDGISLTITNLTFAIKAQGFKASIFLPSLEIYSTTPFGKRVDTLKLTRVRNSTRDYILLFKEISWQTARIEASSNDYSMAAAAIRLITDACRIRISMKKNLQDSTMVTSRVMIHFDDLLLVLNDAQLKSALNAYKEITHLVKRASEQKKRIAGDKLTVK</sequence>
<evidence type="ECO:0000313" key="2">
    <source>
        <dbReference type="EMBL" id="CAF4071016.1"/>
    </source>
</evidence>
<dbReference type="AlphaFoldDB" id="A0A8S2PX81"/>
<dbReference type="InterPro" id="IPR026728">
    <property type="entry name" value="BLTP3A/B"/>
</dbReference>
<proteinExistence type="predicted"/>
<feature type="chain" id="PRO_5035756201" evidence="1">
    <location>
        <begin position="22"/>
        <end position="370"/>
    </location>
</feature>